<proteinExistence type="predicted"/>
<dbReference type="PROSITE" id="PS50294">
    <property type="entry name" value="WD_REPEATS_REGION"/>
    <property type="match status" value="1"/>
</dbReference>
<keyword evidence="2" id="KW-0472">Membrane</keyword>
<keyword evidence="1" id="KW-0853">WD repeat</keyword>
<dbReference type="InterPro" id="IPR015943">
    <property type="entry name" value="WD40/YVTN_repeat-like_dom_sf"/>
</dbReference>
<organism evidence="3 4">
    <name type="scientific">Gossypium trilobum</name>
    <dbReference type="NCBI Taxonomy" id="34281"/>
    <lineage>
        <taxon>Eukaryota</taxon>
        <taxon>Viridiplantae</taxon>
        <taxon>Streptophyta</taxon>
        <taxon>Embryophyta</taxon>
        <taxon>Tracheophyta</taxon>
        <taxon>Spermatophyta</taxon>
        <taxon>Magnoliopsida</taxon>
        <taxon>eudicotyledons</taxon>
        <taxon>Gunneridae</taxon>
        <taxon>Pentapetalae</taxon>
        <taxon>rosids</taxon>
        <taxon>malvids</taxon>
        <taxon>Malvales</taxon>
        <taxon>Malvaceae</taxon>
        <taxon>Malvoideae</taxon>
        <taxon>Gossypium</taxon>
    </lineage>
</organism>
<accession>A0A7J9E472</accession>
<keyword evidence="4" id="KW-1185">Reference proteome</keyword>
<comment type="caution">
    <text evidence="3">The sequence shown here is derived from an EMBL/GenBank/DDBJ whole genome shotgun (WGS) entry which is preliminary data.</text>
</comment>
<dbReference type="PROSITE" id="PS50082">
    <property type="entry name" value="WD_REPEATS_2"/>
    <property type="match status" value="1"/>
</dbReference>
<dbReference type="Pfam" id="PF00400">
    <property type="entry name" value="WD40"/>
    <property type="match status" value="1"/>
</dbReference>
<name>A0A7J9E472_9ROSI</name>
<dbReference type="Gene3D" id="2.130.10.10">
    <property type="entry name" value="YVTN repeat-like/Quinoprotein amine dehydrogenase"/>
    <property type="match status" value="1"/>
</dbReference>
<dbReference type="AlphaFoldDB" id="A0A7J9E472"/>
<keyword evidence="2" id="KW-0812">Transmembrane</keyword>
<evidence type="ECO:0000256" key="1">
    <source>
        <dbReference type="PROSITE-ProRule" id="PRU00221"/>
    </source>
</evidence>
<dbReference type="GO" id="GO:0016226">
    <property type="term" value="P:iron-sulfur cluster assembly"/>
    <property type="evidence" value="ECO:0007669"/>
    <property type="project" value="TreeGrafter"/>
</dbReference>
<sequence length="154" mass="16961">MVSGHSSTVWSLAFNAKGDKLVTYSDDLTLKIWEADIIRMQSGDGYAPWNHLCTLSGFHDRTIFSVHCSSFNLKPIVYGLRPLQEGIIASGAADDAVRLFVESKDGSTCESTYCVILLASHSLIYFLVLFQMIGPPLYQLLLKKEKAQDNGALG</sequence>
<dbReference type="PANTHER" id="PTHR19920:SF0">
    <property type="entry name" value="CYTOSOLIC IRON-SULFUR PROTEIN ASSEMBLY PROTEIN CIAO1-RELATED"/>
    <property type="match status" value="1"/>
</dbReference>
<dbReference type="Proteomes" id="UP000593568">
    <property type="component" value="Unassembled WGS sequence"/>
</dbReference>
<dbReference type="SUPFAM" id="SSF50978">
    <property type="entry name" value="WD40 repeat-like"/>
    <property type="match status" value="1"/>
</dbReference>
<dbReference type="EMBL" id="JABEZW010000006">
    <property type="protein sequence ID" value="MBA0767816.1"/>
    <property type="molecule type" value="Genomic_DNA"/>
</dbReference>
<reference evidence="3 4" key="1">
    <citation type="journal article" date="2019" name="Genome Biol. Evol.">
        <title>Insights into the evolution of the New World diploid cottons (Gossypium, subgenus Houzingenia) based on genome sequencing.</title>
        <authorList>
            <person name="Grover C.E."/>
            <person name="Arick M.A. 2nd"/>
            <person name="Thrash A."/>
            <person name="Conover J.L."/>
            <person name="Sanders W.S."/>
            <person name="Peterson D.G."/>
            <person name="Frelichowski J.E."/>
            <person name="Scheffler J.A."/>
            <person name="Scheffler B.E."/>
            <person name="Wendel J.F."/>
        </authorList>
    </citation>
    <scope>NUCLEOTIDE SEQUENCE [LARGE SCALE GENOMIC DNA]</scope>
    <source>
        <strain evidence="3">8</strain>
        <tissue evidence="3">Leaf</tissue>
    </source>
</reference>
<gene>
    <name evidence="3" type="ORF">Gotri_016672</name>
</gene>
<evidence type="ECO:0000313" key="3">
    <source>
        <dbReference type="EMBL" id="MBA0767816.1"/>
    </source>
</evidence>
<dbReference type="PANTHER" id="PTHR19920">
    <property type="entry name" value="WD40 PROTEIN CIAO1"/>
    <property type="match status" value="1"/>
</dbReference>
<feature type="transmembrane region" description="Helical" evidence="2">
    <location>
        <begin position="113"/>
        <end position="133"/>
    </location>
</feature>
<evidence type="ECO:0000256" key="2">
    <source>
        <dbReference type="SAM" id="Phobius"/>
    </source>
</evidence>
<keyword evidence="2" id="KW-1133">Transmembrane helix</keyword>
<dbReference type="GO" id="GO:0097361">
    <property type="term" value="C:cytosolic [4Fe-4S] assembly targeting complex"/>
    <property type="evidence" value="ECO:0007669"/>
    <property type="project" value="TreeGrafter"/>
</dbReference>
<protein>
    <submittedName>
        <fullName evidence="3">Uncharacterized protein</fullName>
    </submittedName>
</protein>
<dbReference type="InterPro" id="IPR001680">
    <property type="entry name" value="WD40_rpt"/>
</dbReference>
<evidence type="ECO:0000313" key="4">
    <source>
        <dbReference type="Proteomes" id="UP000593568"/>
    </source>
</evidence>
<feature type="repeat" description="WD" evidence="1">
    <location>
        <begin position="2"/>
        <end position="34"/>
    </location>
</feature>
<dbReference type="InterPro" id="IPR036322">
    <property type="entry name" value="WD40_repeat_dom_sf"/>
</dbReference>